<keyword evidence="20" id="KW-1161">Viral attachment to host cell</keyword>
<evidence type="ECO:0000256" key="28">
    <source>
        <dbReference type="ARBA" id="ARBA00023157"/>
    </source>
</evidence>
<protein>
    <recommendedName>
        <fullName evidence="8">Structural polyprotein</fullName>
    </recommendedName>
    <alternativeName>
        <fullName evidence="33">p130</fullName>
    </alternativeName>
</protein>
<evidence type="ECO:0000256" key="11">
    <source>
        <dbReference type="ARBA" id="ARBA00022511"/>
    </source>
</evidence>
<dbReference type="InterPro" id="IPR002533">
    <property type="entry name" value="Alpha_E3_glycop"/>
</dbReference>
<evidence type="ECO:0000256" key="1">
    <source>
        <dbReference type="ARBA" id="ARBA00000840"/>
    </source>
</evidence>
<evidence type="ECO:0000256" key="30">
    <source>
        <dbReference type="ARBA" id="ARBA00023200"/>
    </source>
</evidence>
<feature type="transmembrane region" description="Helical" evidence="37">
    <location>
        <begin position="684"/>
        <end position="709"/>
    </location>
</feature>
<feature type="active site" description="Charge relay system" evidence="35">
    <location>
        <position position="136"/>
    </location>
</feature>
<evidence type="ECO:0000256" key="33">
    <source>
        <dbReference type="ARBA" id="ARBA00033029"/>
    </source>
</evidence>
<keyword evidence="10" id="KW-1170">Fusion of virus membrane with host endosomal membrane</keyword>
<organismHost>
    <name type="scientific">Anopheles</name>
    <dbReference type="NCBI Taxonomy" id="7164"/>
</organismHost>
<dbReference type="GO" id="GO:0004252">
    <property type="term" value="F:serine-type endopeptidase activity"/>
    <property type="evidence" value="ECO:0007669"/>
    <property type="project" value="InterPro"/>
</dbReference>
<evidence type="ECO:0000256" key="16">
    <source>
        <dbReference type="ARBA" id="ARBA00022670"/>
    </source>
</evidence>
<dbReference type="InterPro" id="IPR000936">
    <property type="entry name" value="Alpha_E2_glycop"/>
</dbReference>
<feature type="region of interest" description="Disordered" evidence="36">
    <location>
        <begin position="1"/>
        <end position="103"/>
    </location>
</feature>
<dbReference type="Pfam" id="PF00943">
    <property type="entry name" value="Alpha_E2_glycop"/>
    <property type="match status" value="1"/>
</dbReference>
<accession>A0A068B8A8</accession>
<evidence type="ECO:0000256" key="22">
    <source>
        <dbReference type="ARBA" id="ARBA00022844"/>
    </source>
</evidence>
<keyword evidence="12" id="KW-0167">Capsid protein</keyword>
<dbReference type="InterPro" id="IPR014756">
    <property type="entry name" value="Ig_E-set"/>
</dbReference>
<dbReference type="Pfam" id="PF01589">
    <property type="entry name" value="Alpha_E1_glycop"/>
    <property type="match status" value="1"/>
</dbReference>
<evidence type="ECO:0000256" key="29">
    <source>
        <dbReference type="ARBA" id="ARBA00023180"/>
    </source>
</evidence>
<dbReference type="Gene3D" id="1.10.287.2230">
    <property type="match status" value="1"/>
</dbReference>
<dbReference type="Pfam" id="PF01563">
    <property type="entry name" value="Alpha_E3_glycop"/>
    <property type="match status" value="1"/>
</dbReference>
<dbReference type="InterPro" id="IPR009003">
    <property type="entry name" value="Peptidase_S1_PA"/>
</dbReference>
<dbReference type="InterPro" id="IPR042306">
    <property type="entry name" value="Alphavir_E2_C"/>
</dbReference>
<keyword evidence="30" id="KW-1035">Host cytoplasm</keyword>
<evidence type="ECO:0000256" key="7">
    <source>
        <dbReference type="ARBA" id="ARBA00004598"/>
    </source>
</evidence>
<keyword evidence="18 37" id="KW-0812">Transmembrane</keyword>
<evidence type="ECO:0000256" key="10">
    <source>
        <dbReference type="ARBA" id="ARBA00022510"/>
    </source>
</evidence>
<keyword evidence="19" id="KW-0378">Hydrolase</keyword>
<evidence type="ECO:0000256" key="35">
    <source>
        <dbReference type="PIRSR" id="PIRSR600936-1"/>
    </source>
</evidence>
<sequence>MFPYPQLNFPPVYPTNPMAYRDPNPPRRRWRPFRPPLAAQIEDLRRSIANLTFKQRSPNPPPGPPPKKKKSAPKPKPTQPKKKKQQAKKTKRKPKPGKRQRMCMKLESDKTFPIMLNGQVNGYACVVGGRLMKPLHVEGKIDNEQLAAVKLKKASMYDLEYGDVPQNMKSDTLQYTSDKPPGFYNWHHGAVQYENGRFTVPRGVGGKGDSGRPILDNRGRVVAIVLGGANEGTRTALSVVTWNQKGVTIKDTPEGSEPWSLVTALCVLSNVTFPCDKPPVCYSLAPERTLDVLEENVDNPNYDTLLENVLKCPSRRPKRSITDDFTLTSPYLGFCPYCRHSAPCFSPIKIENVWDESDDGSIRIQVSAQFGYNQAGTADVTKFRYMSFDHDHDIKEDSMEKIAISTSGPCRRLGHKGYFLLAQCPPGDSVTVSITSGASENSCTVEKKIRRKFVGREEYLFPPVHGKLVKCHVYDHLKETSAGYITMHRPGPHAYKSYLEEASGEVYIKPPSGKNVTYECKCGDYSTGIVSTRTKMNGCTKAKQCIAYKSDQTKWVFNSPDLIRHTDHSVQGKLHIPFRLTPTVCPVPLAHTPTVTKWFKGITLHLTATRPTLLTTRKLGRRADATAEWITGTTSRNFSVGREGLEYVWGNHEPVRVWAQESAPGDPHGWPHEIIIHYYHRHPVYTVIVLCGVALAILVGTASSAACIAKARRDCLTPYALAPNATVPTALAVLCCIRPTNAETFGETLNHLWFNNQPFLWAQLCIPLAALVILFRCFSCCMPFLLVAGVCLGKVDAFEHATTVPNVPGIPYKALVERAGYAPLNLEITVVSSELTPSTNKEYVTCKFHTVIPSPQVKCCGSLECKASSKADYTCRVFGGVYPFMWGGAQCFCDSENTQLSEAYVEFAPDCTIDHAVALKVHTAALKVGLRIVYGNTTAHLDTFVNGVTPGSSRDLKVIAGPISAAFSPFDHKVVIRKGLVYNYDFPEYGAMKPGAFGDIQASSLDATDIVARTDIRLLKPSVKNIHVPYTQAVSGYEMWKNNSGRPLQETAPFGCKIEVEPLRASNCAYGHIPISIDIPDAAFVRSSESPTILEVSCTVADCIYSADFGGSLTLQYKADREGHCPVHSHSTTAVLKEATTHVTAVGSITLHFSTSSPQANFIVSLCGKKTTCNAECKPPADHIIGEPHKVDQEFQAAVSKTSWNWLLALFGGASSLIVVGLIVLVCSSMLINTRR</sequence>
<dbReference type="GO" id="GO:0039619">
    <property type="term" value="C:T=4 icosahedral viral capsid"/>
    <property type="evidence" value="ECO:0007669"/>
    <property type="project" value="UniProtKB-KW"/>
</dbReference>
<organismHost>
    <name type="scientific">Culex tarsalis</name>
    <name type="common">Encephalitis mosquito</name>
    <dbReference type="NCBI Taxonomy" id="7177"/>
</organismHost>
<evidence type="ECO:0000256" key="32">
    <source>
        <dbReference type="ARBA" id="ARBA00023296"/>
    </source>
</evidence>
<evidence type="ECO:0000256" key="4">
    <source>
        <dbReference type="ARBA" id="ARBA00004385"/>
    </source>
</evidence>
<evidence type="ECO:0000256" key="14">
    <source>
        <dbReference type="ARBA" id="ARBA00022581"/>
    </source>
</evidence>
<evidence type="ECO:0000256" key="34">
    <source>
        <dbReference type="ARBA" id="ARBA00038810"/>
    </source>
</evidence>
<evidence type="ECO:0000256" key="2">
    <source>
        <dbReference type="ARBA" id="ARBA00004147"/>
    </source>
</evidence>
<feature type="transmembrane region" description="Helical" evidence="37">
    <location>
        <begin position="1206"/>
        <end position="1232"/>
    </location>
</feature>
<dbReference type="SUPFAM" id="SSF81296">
    <property type="entry name" value="E set domains"/>
    <property type="match status" value="1"/>
</dbReference>
<keyword evidence="23" id="KW-1043">Host membrane</keyword>
<evidence type="ECO:0000256" key="36">
    <source>
        <dbReference type="SAM" id="MobiDB-lite"/>
    </source>
</evidence>
<dbReference type="InterPro" id="IPR002548">
    <property type="entry name" value="Alpha_E1_glycop"/>
</dbReference>
<evidence type="ECO:0000256" key="37">
    <source>
        <dbReference type="SAM" id="Phobius"/>
    </source>
</evidence>
<dbReference type="PROSITE" id="PS51690">
    <property type="entry name" value="ALPHAVIRUS_CP"/>
    <property type="match status" value="1"/>
</dbReference>
<dbReference type="GO" id="GO:0006508">
    <property type="term" value="P:proteolysis"/>
    <property type="evidence" value="ECO:0007669"/>
    <property type="project" value="UniProtKB-KW"/>
</dbReference>
<keyword evidence="26 37" id="KW-0472">Membrane</keyword>
<dbReference type="GO" id="GO:0005198">
    <property type="term" value="F:structural molecule activity"/>
    <property type="evidence" value="ECO:0007669"/>
    <property type="project" value="InterPro"/>
</dbReference>
<organismHost>
    <name type="scientific">Urocitellus richardsonii</name>
    <name type="common">Richardson's ground squirrel</name>
    <name type="synonym">Spermophilus richardsonii</name>
    <dbReference type="NCBI Taxonomy" id="37591"/>
</organismHost>
<dbReference type="EMBL" id="KJ554966">
    <property type="protein sequence ID" value="AIC81862.1"/>
    <property type="molecule type" value="Genomic_RNA"/>
</dbReference>
<dbReference type="GO" id="GO:0020002">
    <property type="term" value="C:host cell plasma membrane"/>
    <property type="evidence" value="ECO:0007669"/>
    <property type="project" value="UniProtKB-SubCell"/>
</dbReference>
<comment type="subcellular location">
    <subcellularLocation>
        <location evidence="7">Host cell membrane</location>
        <topology evidence="7">Multi-pass membrane protein</topology>
    </subcellularLocation>
    <subcellularLocation>
        <location evidence="5">Host cell membrane</location>
        <topology evidence="5">Single-pass type I membrane protein</topology>
    </subcellularLocation>
    <subcellularLocation>
        <location evidence="3">Host cytoplasm</location>
    </subcellularLocation>
    <subcellularLocation>
        <location evidence="2">Host nucleus</location>
    </subcellularLocation>
    <subcellularLocation>
        <location evidence="4">Virion membrane</location>
        <topology evidence="4">Multi-pass membrane protein</topology>
    </subcellularLocation>
    <subcellularLocation>
        <location evidence="6">Virion membrane</location>
        <topology evidence="6">Single-pass type I membrane protein</topology>
    </subcellularLocation>
</comment>
<keyword evidence="31" id="KW-0449">Lipoprotein</keyword>
<evidence type="ECO:0000256" key="27">
    <source>
        <dbReference type="ARBA" id="ARBA00023139"/>
    </source>
</evidence>
<evidence type="ECO:0000256" key="15">
    <source>
        <dbReference type="ARBA" id="ARBA00022595"/>
    </source>
</evidence>
<comment type="subunit">
    <text evidence="34">The precursor of protein E3/E2 and E1 form a heterodimer shortly after synthesis.</text>
</comment>
<dbReference type="GO" id="GO:0039654">
    <property type="term" value="P:fusion of virus membrane with host endosome membrane"/>
    <property type="evidence" value="ECO:0007669"/>
    <property type="project" value="UniProtKB-KW"/>
</dbReference>
<dbReference type="Gene3D" id="2.60.40.4310">
    <property type="entry name" value="Alphavirus E2 glycoprotein, domain B"/>
    <property type="match status" value="1"/>
</dbReference>
<keyword evidence="29" id="KW-0325">Glycoprotein</keyword>
<evidence type="ECO:0000256" key="19">
    <source>
        <dbReference type="ARBA" id="ARBA00022801"/>
    </source>
</evidence>
<keyword evidence="28" id="KW-1015">Disulfide bond</keyword>
<evidence type="ECO:0000256" key="3">
    <source>
        <dbReference type="ARBA" id="ARBA00004192"/>
    </source>
</evidence>
<reference evidence="39 40" key="1">
    <citation type="journal article" date="2014" name="J. Virol.">
        <title>Western equine encephalitis virus: evolutionary analysis of a declining alphavirus based on complete genome sequences.</title>
        <authorList>
            <person name="Bergren N.A."/>
            <person name="Auguste A.J."/>
            <person name="Forrester N.L."/>
            <person name="Negi S.S."/>
            <person name="Braun W.A."/>
            <person name="Weaver S.C."/>
        </authorList>
    </citation>
    <scope>NUCLEOTIDE SEQUENCE [LARGE SCALE GENOMIC DNA]</scope>
    <source>
        <strain evidence="39">BFS932</strain>
    </source>
</reference>
<keyword evidence="27" id="KW-0564">Palmitate</keyword>
<evidence type="ECO:0000256" key="21">
    <source>
        <dbReference type="ARBA" id="ARBA00022825"/>
    </source>
</evidence>
<dbReference type="Gene3D" id="2.60.40.3200">
    <property type="entry name" value="Alphavirus E2 glycoprotein, A domain"/>
    <property type="match status" value="1"/>
</dbReference>
<organismHost>
    <name type="scientific">Aedes</name>
    <dbReference type="NCBI Taxonomy" id="7158"/>
</organismHost>
<organismHost>
    <name type="scientific">Lepus americanus</name>
    <name type="common">Snowshoe hare</name>
    <dbReference type="NCBI Taxonomy" id="48086"/>
</organismHost>
<keyword evidence="22" id="KW-0946">Virion</keyword>
<evidence type="ECO:0000256" key="12">
    <source>
        <dbReference type="ARBA" id="ARBA00022561"/>
    </source>
</evidence>
<organismHost>
    <name type="scientific">Thamnophis</name>
    <dbReference type="NCBI Taxonomy" id="34999"/>
</organismHost>
<keyword evidence="17" id="KW-0165">Cleavage on pair of basic residues</keyword>
<dbReference type="InterPro" id="IPR038055">
    <property type="entry name" value="Glycoprot_E_dimer_dom"/>
</dbReference>
<evidence type="ECO:0000313" key="40">
    <source>
        <dbReference type="Proteomes" id="UP000156292"/>
    </source>
</evidence>
<dbReference type="Gene3D" id="2.60.98.10">
    <property type="entry name" value="Tick-borne Encephalitis virus Glycoprotein, domain 1"/>
    <property type="match status" value="3"/>
</dbReference>
<dbReference type="Gene3D" id="2.60.40.350">
    <property type="match status" value="1"/>
</dbReference>
<dbReference type="FunFam" id="2.40.10.10:FF:000075">
    <property type="entry name" value="Structural polyprotein"/>
    <property type="match status" value="1"/>
</dbReference>
<feature type="compositionally biased region" description="Basic residues" evidence="36">
    <location>
        <begin position="66"/>
        <end position="102"/>
    </location>
</feature>
<evidence type="ECO:0000256" key="18">
    <source>
        <dbReference type="ARBA" id="ARBA00022692"/>
    </source>
</evidence>
<dbReference type="Gene3D" id="2.60.40.2400">
    <property type="entry name" value="Alphavirus E2 glycoprotein, domain C"/>
    <property type="match status" value="1"/>
</dbReference>
<evidence type="ECO:0000256" key="17">
    <source>
        <dbReference type="ARBA" id="ARBA00022685"/>
    </source>
</evidence>
<keyword evidence="25 37" id="KW-1133">Transmembrane helix</keyword>
<dbReference type="InterPro" id="IPR042304">
    <property type="entry name" value="Alphavir_E2_A"/>
</dbReference>
<evidence type="ECO:0000256" key="5">
    <source>
        <dbReference type="ARBA" id="ARBA00004402"/>
    </source>
</evidence>
<dbReference type="GO" id="GO:0055036">
    <property type="term" value="C:virion membrane"/>
    <property type="evidence" value="ECO:0007669"/>
    <property type="project" value="UniProtKB-SubCell"/>
</dbReference>
<keyword evidence="32" id="KW-1160">Virus entry into host cell</keyword>
<organism evidence="39 40">
    <name type="scientific">Western equine encephalitis virus</name>
    <name type="common">WEEV</name>
    <dbReference type="NCBI Taxonomy" id="11039"/>
    <lineage>
        <taxon>Viruses</taxon>
        <taxon>Riboviria</taxon>
        <taxon>Orthornavirae</taxon>
        <taxon>Kitrinoviricota</taxon>
        <taxon>Alsuviricetes</taxon>
        <taxon>Martellivirales</taxon>
        <taxon>Togaviridae</taxon>
        <taxon>Alphavirus</taxon>
        <taxon>Alphavirus western</taxon>
    </lineage>
</organism>
<dbReference type="InterPro" id="IPR000336">
    <property type="entry name" value="Flavivir/Alphavir_Ig-like_sf"/>
</dbReference>
<dbReference type="Pfam" id="PF00944">
    <property type="entry name" value="Peptidase_S3"/>
    <property type="match status" value="1"/>
</dbReference>
<dbReference type="GO" id="GO:0019062">
    <property type="term" value="P:virion attachment to host cell"/>
    <property type="evidence" value="ECO:0007669"/>
    <property type="project" value="UniProtKB-KW"/>
</dbReference>
<dbReference type="Proteomes" id="UP000156292">
    <property type="component" value="Genome"/>
</dbReference>
<evidence type="ECO:0000256" key="24">
    <source>
        <dbReference type="ARBA" id="ARBA00022973"/>
    </source>
</evidence>
<keyword evidence="9" id="KW-1168">Fusion of virus membrane with host membrane</keyword>
<evidence type="ECO:0000256" key="8">
    <source>
        <dbReference type="ARBA" id="ARBA00014555"/>
    </source>
</evidence>
<evidence type="ECO:0000256" key="31">
    <source>
        <dbReference type="ARBA" id="ARBA00023288"/>
    </source>
</evidence>
<evidence type="ECO:0000256" key="25">
    <source>
        <dbReference type="ARBA" id="ARBA00022989"/>
    </source>
</evidence>
<proteinExistence type="predicted"/>
<dbReference type="FunFam" id="2.40.10.10:FF:000076">
    <property type="entry name" value="Structural polyprotein"/>
    <property type="match status" value="1"/>
</dbReference>
<dbReference type="InterPro" id="IPR000930">
    <property type="entry name" value="Peptidase_S3"/>
</dbReference>
<organismHost>
    <name type="scientific">Passer domesticus</name>
    <name type="common">House sparrow</name>
    <name type="synonym">Fringilla domestica</name>
    <dbReference type="NCBI Taxonomy" id="48849"/>
</organismHost>
<feature type="transmembrane region" description="Helical" evidence="37">
    <location>
        <begin position="759"/>
        <end position="786"/>
    </location>
</feature>
<dbReference type="SUPFAM" id="SSF50494">
    <property type="entry name" value="Trypsin-like serine proteases"/>
    <property type="match status" value="1"/>
</dbReference>
<evidence type="ECO:0000256" key="6">
    <source>
        <dbReference type="ARBA" id="ARBA00004563"/>
    </source>
</evidence>
<keyword evidence="11" id="KW-1032">Host cell membrane</keyword>
<organismHost>
    <name type="scientific">Lithobates pipiens</name>
    <name type="common">Northern leopard frog</name>
    <name type="synonym">Rana pipiens</name>
    <dbReference type="NCBI Taxonomy" id="8404"/>
</organismHost>
<dbReference type="InterPro" id="IPR036253">
    <property type="entry name" value="Glycoprot_cen/dimer_sf"/>
</dbReference>
<dbReference type="GO" id="GO:0042025">
    <property type="term" value="C:host cell nucleus"/>
    <property type="evidence" value="ECO:0007669"/>
    <property type="project" value="UniProtKB-SubCell"/>
</dbReference>
<evidence type="ECO:0000256" key="9">
    <source>
        <dbReference type="ARBA" id="ARBA00022506"/>
    </source>
</evidence>
<evidence type="ECO:0000256" key="20">
    <source>
        <dbReference type="ARBA" id="ARBA00022804"/>
    </source>
</evidence>
<evidence type="ECO:0000259" key="38">
    <source>
        <dbReference type="PROSITE" id="PS51690"/>
    </source>
</evidence>
<evidence type="ECO:0000256" key="26">
    <source>
        <dbReference type="ARBA" id="ARBA00023136"/>
    </source>
</evidence>
<dbReference type="SUPFAM" id="SSF56983">
    <property type="entry name" value="Viral glycoprotein, central and dimerisation domains"/>
    <property type="match status" value="1"/>
</dbReference>
<feature type="active site" description="Charge relay system" evidence="35">
    <location>
        <position position="210"/>
    </location>
</feature>
<dbReference type="PRINTS" id="PR00798">
    <property type="entry name" value="TOGAVIRIN"/>
</dbReference>
<evidence type="ECO:0000256" key="23">
    <source>
        <dbReference type="ARBA" id="ARBA00022870"/>
    </source>
</evidence>
<evidence type="ECO:0000313" key="39">
    <source>
        <dbReference type="EMBL" id="AIC81862.1"/>
    </source>
</evidence>
<keyword evidence="24" id="KW-1144">T=4 icosahedral capsid protein</keyword>
<dbReference type="GO" id="GO:0046718">
    <property type="term" value="P:symbiont entry into host cell"/>
    <property type="evidence" value="ECO:0007669"/>
    <property type="project" value="UniProtKB-KW"/>
</dbReference>
<organismHost>
    <name type="scientific">Homo sapiens</name>
    <name type="common">Human</name>
    <dbReference type="NCBI Taxonomy" id="9606"/>
</organismHost>
<dbReference type="InterPro" id="IPR043504">
    <property type="entry name" value="Peptidase_S1_PA_chymotrypsin"/>
</dbReference>
<dbReference type="InterPro" id="IPR042305">
    <property type="entry name" value="Alphavir_E2_B"/>
</dbReference>
<keyword evidence="16" id="KW-0645">Protease</keyword>
<keyword evidence="15" id="KW-1162">Viral penetration into host cytoplasm</keyword>
<evidence type="ECO:0000256" key="13">
    <source>
        <dbReference type="ARBA" id="ARBA00022562"/>
    </source>
</evidence>
<dbReference type="GO" id="GO:0030430">
    <property type="term" value="C:host cell cytoplasm"/>
    <property type="evidence" value="ECO:0007669"/>
    <property type="project" value="UniProtKB-SubCell"/>
</dbReference>
<feature type="domain" description="Peptidase S3" evidence="38">
    <location>
        <begin position="110"/>
        <end position="259"/>
    </location>
</feature>
<comment type="catalytic activity">
    <reaction evidence="1">
        <text>Autocatalytic release of the core protein from the N-terminus of the togavirus structural polyprotein by hydrolysis of a -Trp-|-Ser- bond.</text>
        <dbReference type="EC" id="3.4.21.90"/>
    </reaction>
</comment>
<keyword evidence="14" id="KW-0945">Host-virus interaction</keyword>
<name>A0A068B8A8_WEEV</name>
<feature type="active site" description="Charge relay system" evidence="35">
    <location>
        <position position="158"/>
    </location>
</feature>
<keyword evidence="21" id="KW-0720">Serine protease</keyword>
<dbReference type="Gene3D" id="2.40.10.10">
    <property type="entry name" value="Trypsin-like serine proteases"/>
    <property type="match status" value="2"/>
</dbReference>
<keyword evidence="13" id="KW-1048">Host nucleus</keyword>
<organismHost>
    <name type="scientific">Haemorhous mexicanus</name>
    <name type="common">House finch</name>
    <name type="synonym">Carpodacus mexicanus</name>
    <dbReference type="NCBI Taxonomy" id="30427"/>
</organismHost>